<protein>
    <recommendedName>
        <fullName evidence="2">Regulatory protein zeste</fullName>
    </recommendedName>
</protein>
<reference evidence="7" key="2">
    <citation type="submission" date="2014-07" db="EMBL/GenBank/DDBJ databases">
        <authorList>
            <person name="Hull J."/>
        </authorList>
    </citation>
    <scope>NUCLEOTIDE SEQUENCE</scope>
</reference>
<dbReference type="Gene3D" id="1.10.10.60">
    <property type="entry name" value="Homeodomain-like"/>
    <property type="match status" value="1"/>
</dbReference>
<evidence type="ECO:0000313" key="7">
    <source>
        <dbReference type="EMBL" id="JAG00433.1"/>
    </source>
</evidence>
<keyword evidence="3" id="KW-0805">Transcription regulation</keyword>
<dbReference type="AlphaFoldDB" id="A0A0A9W1V5"/>
<evidence type="ECO:0000256" key="5">
    <source>
        <dbReference type="ARBA" id="ARBA00025466"/>
    </source>
</evidence>
<name>A0A0A9W1V5_LYGHE</name>
<sequence>YFDFEFLNSENRAKIGKSRAFYCINNSIMDFLTSRKRSRSANWDEKEKMTFVNIVMNHLPVIEDKNKTIISNKRKDEAWLEIQQYMDQLGYKRDAYRLREQWLRMKAQAKKAIKTYHKEVGDNNKTCSVPPPTAIDYMIRDIVPHEFVDDDENPEG</sequence>
<evidence type="ECO:0000256" key="2">
    <source>
        <dbReference type="ARBA" id="ARBA00016807"/>
    </source>
</evidence>
<evidence type="ECO:0000259" key="6">
    <source>
        <dbReference type="Pfam" id="PF13873"/>
    </source>
</evidence>
<organism evidence="7">
    <name type="scientific">Lygus hesperus</name>
    <name type="common">Western plant bug</name>
    <dbReference type="NCBI Taxonomy" id="30085"/>
    <lineage>
        <taxon>Eukaryota</taxon>
        <taxon>Metazoa</taxon>
        <taxon>Ecdysozoa</taxon>
        <taxon>Arthropoda</taxon>
        <taxon>Hexapoda</taxon>
        <taxon>Insecta</taxon>
        <taxon>Pterygota</taxon>
        <taxon>Neoptera</taxon>
        <taxon>Paraneoptera</taxon>
        <taxon>Hemiptera</taxon>
        <taxon>Heteroptera</taxon>
        <taxon>Panheteroptera</taxon>
        <taxon>Cimicomorpha</taxon>
        <taxon>Miridae</taxon>
        <taxon>Mirini</taxon>
        <taxon>Lygus</taxon>
    </lineage>
</organism>
<comment type="subunit">
    <text evidence="1">Self-associates forming complexes of several hundred monomers.</text>
</comment>
<proteinExistence type="predicted"/>
<accession>A0A0A9W1V5</accession>
<evidence type="ECO:0000256" key="4">
    <source>
        <dbReference type="ARBA" id="ARBA00023163"/>
    </source>
</evidence>
<comment type="function">
    <text evidence="5">Involved in transvection phenomena (= synapsis-dependent gene expression), where the synaptic pairing of chromosomes carrying genes with which zeste interacts influences the expression of these genes. Zeste binds to DNA and stimulates transcription from a nearby promoter.</text>
</comment>
<dbReference type="PANTHER" id="PTHR21411:SF0">
    <property type="entry name" value="REGULATORY PROTEIN ZESTE"/>
    <property type="match status" value="1"/>
</dbReference>
<dbReference type="PANTHER" id="PTHR21411">
    <property type="entry name" value="APONTIC"/>
    <property type="match status" value="1"/>
</dbReference>
<reference evidence="7" key="1">
    <citation type="journal article" date="2014" name="PLoS ONE">
        <title>Transcriptome-Based Identification of ABC Transporters in the Western Tarnished Plant Bug Lygus hesperus.</title>
        <authorList>
            <person name="Hull J.J."/>
            <person name="Chaney K."/>
            <person name="Geib S.M."/>
            <person name="Fabrick J.A."/>
            <person name="Brent C.S."/>
            <person name="Walsh D."/>
            <person name="Lavine L.C."/>
        </authorList>
    </citation>
    <scope>NUCLEOTIDE SEQUENCE</scope>
</reference>
<evidence type="ECO:0000256" key="1">
    <source>
        <dbReference type="ARBA" id="ARBA00011764"/>
    </source>
</evidence>
<feature type="domain" description="Myb/SANT-like DNA-binding" evidence="6">
    <location>
        <begin position="39"/>
        <end position="113"/>
    </location>
</feature>
<dbReference type="Pfam" id="PF13873">
    <property type="entry name" value="Myb_DNA-bind_5"/>
    <property type="match status" value="1"/>
</dbReference>
<keyword evidence="4" id="KW-0804">Transcription</keyword>
<dbReference type="InterPro" id="IPR028002">
    <property type="entry name" value="Myb_DNA-bind_5"/>
</dbReference>
<feature type="non-terminal residue" evidence="7">
    <location>
        <position position="156"/>
    </location>
</feature>
<dbReference type="EMBL" id="GBHO01043171">
    <property type="protein sequence ID" value="JAG00433.1"/>
    <property type="molecule type" value="Transcribed_RNA"/>
</dbReference>
<gene>
    <name evidence="7" type="primary">GTL1</name>
    <name evidence="7" type="ORF">CM83_40991</name>
</gene>
<evidence type="ECO:0000256" key="3">
    <source>
        <dbReference type="ARBA" id="ARBA00023015"/>
    </source>
</evidence>
<feature type="non-terminal residue" evidence="7">
    <location>
        <position position="1"/>
    </location>
</feature>